<dbReference type="RefSeq" id="WP_191704218.1">
    <property type="nucleotide sequence ID" value="NZ_JACSPW010000010.1"/>
</dbReference>
<keyword evidence="5 12" id="KW-0812">Transmembrane</keyword>
<dbReference type="PANTHER" id="PTHR32089">
    <property type="entry name" value="METHYL-ACCEPTING CHEMOTAXIS PROTEIN MCPB"/>
    <property type="match status" value="1"/>
</dbReference>
<keyword evidence="8 10" id="KW-0807">Transducer</keyword>
<name>A0ABR8XP59_9BACL</name>
<gene>
    <name evidence="15" type="ORF">H9632_11500</name>
</gene>
<dbReference type="Pfam" id="PF02743">
    <property type="entry name" value="dCache_1"/>
    <property type="match status" value="1"/>
</dbReference>
<dbReference type="PROSITE" id="PS50111">
    <property type="entry name" value="CHEMOTAXIS_TRANSDUC_2"/>
    <property type="match status" value="1"/>
</dbReference>
<sequence length="662" mass="72656">MKISVKWKIIGIVIMIIIIGLGSLATISSIIISNKTEESVVNQSKIIVEQLSTNVQTVLENYGNSLQIIAQSDEIENYYLNNSVLFDEADATLRQDFQTFLATYPNVSGIYTADVEGLMYEPHFDGLEDIDATTRPWYQLGLENPDVVSWTEPYLDAATGTFTITGVTGIKVNDQVTGVLAADILLTNLTEMVSAMELGYKGYPVIFDRTGLAIVHPDLAGEDLSGEPYAKQLLQTTESATIKESINNVASIIVSERIDNVDWTIATIYDKSSLNSTATDIQKIIFLITIGILTITFIVLYFFISKIVQPLFALGTLMGKVSQGDLTVHIDVKTKDEIGRLAHHFNSMIGEMKNIISIVKTSSEQVDDRSQHLSAMAEQTSASSVQVAQAVNEIAISAANTSDQADIVTEQSTSLSEKINNMKNLSTQVEQTTKEAASLNQEGRQKMDNLLESFTENDQELIELTKVIMLLESQIVSIDSIMNTISSISTQTNLLALNASIEAARAGEHGKGFAVVAEEVRKLAEQSAEATETVKKTIHQLQSQSHDVTIRMNEMKRSFNESNEVVNTTGELFAQLSNLIDRVNHSFIAVHSEIDNVNKYKDRVLDTIEEMSMNSQTAAAACEEVSASTDEQLHAIQSVAQASEELNHLSTDLATAVSRFKI</sequence>
<evidence type="ECO:0000256" key="9">
    <source>
        <dbReference type="ARBA" id="ARBA00029447"/>
    </source>
</evidence>
<dbReference type="PANTHER" id="PTHR32089:SF114">
    <property type="entry name" value="METHYL-ACCEPTING CHEMOTAXIS PROTEIN MCPB"/>
    <property type="match status" value="1"/>
</dbReference>
<keyword evidence="7 12" id="KW-0472">Membrane</keyword>
<feature type="transmembrane region" description="Helical" evidence="12">
    <location>
        <begin position="12"/>
        <end position="32"/>
    </location>
</feature>
<evidence type="ECO:0000256" key="12">
    <source>
        <dbReference type="SAM" id="Phobius"/>
    </source>
</evidence>
<keyword evidence="2" id="KW-1003">Cell membrane</keyword>
<dbReference type="InterPro" id="IPR004089">
    <property type="entry name" value="MCPsignal_dom"/>
</dbReference>
<feature type="coiled-coil region" evidence="11">
    <location>
        <begin position="415"/>
        <end position="442"/>
    </location>
</feature>
<dbReference type="CDD" id="cd18773">
    <property type="entry name" value="PDC1_HK_sensor"/>
    <property type="match status" value="1"/>
</dbReference>
<keyword evidence="11" id="KW-0175">Coiled coil</keyword>
<comment type="caution">
    <text evidence="15">The sequence shown here is derived from an EMBL/GenBank/DDBJ whole genome shotgun (WGS) entry which is preliminary data.</text>
</comment>
<keyword evidence="16" id="KW-1185">Reference proteome</keyword>
<evidence type="ECO:0000256" key="8">
    <source>
        <dbReference type="ARBA" id="ARBA00023224"/>
    </source>
</evidence>
<keyword evidence="3" id="KW-0488">Methylation</keyword>
<protein>
    <submittedName>
        <fullName evidence="15">Methyl-accepting chemotaxis protein</fullName>
    </submittedName>
</protein>
<feature type="transmembrane region" description="Helical" evidence="12">
    <location>
        <begin position="284"/>
        <end position="304"/>
    </location>
</feature>
<dbReference type="Gene3D" id="1.10.287.950">
    <property type="entry name" value="Methyl-accepting chemotaxis protein"/>
    <property type="match status" value="1"/>
</dbReference>
<evidence type="ECO:0000256" key="7">
    <source>
        <dbReference type="ARBA" id="ARBA00023136"/>
    </source>
</evidence>
<dbReference type="SUPFAM" id="SSF103190">
    <property type="entry name" value="Sensory domain-like"/>
    <property type="match status" value="1"/>
</dbReference>
<evidence type="ECO:0000256" key="5">
    <source>
        <dbReference type="ARBA" id="ARBA00022692"/>
    </source>
</evidence>
<evidence type="ECO:0000259" key="14">
    <source>
        <dbReference type="PROSITE" id="PS50885"/>
    </source>
</evidence>
<accession>A0ABR8XP59</accession>
<dbReference type="Pfam" id="PF00672">
    <property type="entry name" value="HAMP"/>
    <property type="match status" value="1"/>
</dbReference>
<proteinExistence type="inferred from homology"/>
<evidence type="ECO:0000256" key="3">
    <source>
        <dbReference type="ARBA" id="ARBA00022481"/>
    </source>
</evidence>
<comment type="subcellular location">
    <subcellularLocation>
        <location evidence="1">Cell membrane</location>
        <topology evidence="1">Multi-pass membrane protein</topology>
    </subcellularLocation>
</comment>
<organism evidence="15 16">
    <name type="scientific">Solibacillus merdavium</name>
    <dbReference type="NCBI Taxonomy" id="2762218"/>
    <lineage>
        <taxon>Bacteria</taxon>
        <taxon>Bacillati</taxon>
        <taxon>Bacillota</taxon>
        <taxon>Bacilli</taxon>
        <taxon>Bacillales</taxon>
        <taxon>Caryophanaceae</taxon>
        <taxon>Solibacillus</taxon>
    </lineage>
</organism>
<dbReference type="PROSITE" id="PS50885">
    <property type="entry name" value="HAMP"/>
    <property type="match status" value="1"/>
</dbReference>
<evidence type="ECO:0000256" key="2">
    <source>
        <dbReference type="ARBA" id="ARBA00022475"/>
    </source>
</evidence>
<dbReference type="SMART" id="SM00283">
    <property type="entry name" value="MA"/>
    <property type="match status" value="1"/>
</dbReference>
<feature type="domain" description="HAMP" evidence="14">
    <location>
        <begin position="305"/>
        <end position="357"/>
    </location>
</feature>
<dbReference type="Gene3D" id="3.30.450.20">
    <property type="entry name" value="PAS domain"/>
    <property type="match status" value="1"/>
</dbReference>
<dbReference type="InterPro" id="IPR029151">
    <property type="entry name" value="Sensor-like_sf"/>
</dbReference>
<evidence type="ECO:0000313" key="15">
    <source>
        <dbReference type="EMBL" id="MBD8033692.1"/>
    </source>
</evidence>
<dbReference type="InterPro" id="IPR003660">
    <property type="entry name" value="HAMP_dom"/>
</dbReference>
<comment type="similarity">
    <text evidence="9">Belongs to the methyl-accepting chemotaxis (MCP) protein family.</text>
</comment>
<reference evidence="15 16" key="1">
    <citation type="submission" date="2020-08" db="EMBL/GenBank/DDBJ databases">
        <title>A Genomic Blueprint of the Chicken Gut Microbiome.</title>
        <authorList>
            <person name="Gilroy R."/>
            <person name="Ravi A."/>
            <person name="Getino M."/>
            <person name="Pursley I."/>
            <person name="Horton D.L."/>
            <person name="Alikhan N.-F."/>
            <person name="Baker D."/>
            <person name="Gharbi K."/>
            <person name="Hall N."/>
            <person name="Watson M."/>
            <person name="Adriaenssens E.M."/>
            <person name="Foster-Nyarko E."/>
            <person name="Jarju S."/>
            <person name="Secka A."/>
            <person name="Antonio M."/>
            <person name="Oren A."/>
            <person name="Chaudhuri R."/>
            <person name="La Ragione R.M."/>
            <person name="Hildebrand F."/>
            <person name="Pallen M.J."/>
        </authorList>
    </citation>
    <scope>NUCLEOTIDE SEQUENCE [LARGE SCALE GENOMIC DNA]</scope>
    <source>
        <strain evidence="15 16">Sa1YVA6</strain>
    </source>
</reference>
<evidence type="ECO:0000313" key="16">
    <source>
        <dbReference type="Proteomes" id="UP000600565"/>
    </source>
</evidence>
<evidence type="ECO:0000256" key="11">
    <source>
        <dbReference type="SAM" id="Coils"/>
    </source>
</evidence>
<evidence type="ECO:0000256" key="6">
    <source>
        <dbReference type="ARBA" id="ARBA00022989"/>
    </source>
</evidence>
<evidence type="ECO:0000256" key="1">
    <source>
        <dbReference type="ARBA" id="ARBA00004651"/>
    </source>
</evidence>
<evidence type="ECO:0000256" key="4">
    <source>
        <dbReference type="ARBA" id="ARBA00022500"/>
    </source>
</evidence>
<dbReference type="SMART" id="SM00304">
    <property type="entry name" value="HAMP"/>
    <property type="match status" value="1"/>
</dbReference>
<dbReference type="Pfam" id="PF00015">
    <property type="entry name" value="MCPsignal"/>
    <property type="match status" value="1"/>
</dbReference>
<keyword evidence="4" id="KW-0145">Chemotaxis</keyword>
<dbReference type="CDD" id="cd12912">
    <property type="entry name" value="PDC2_MCP_like"/>
    <property type="match status" value="1"/>
</dbReference>
<dbReference type="PRINTS" id="PR00260">
    <property type="entry name" value="CHEMTRNSDUCR"/>
</dbReference>
<dbReference type="InterPro" id="IPR033479">
    <property type="entry name" value="dCache_1"/>
</dbReference>
<dbReference type="CDD" id="cd06225">
    <property type="entry name" value="HAMP"/>
    <property type="match status" value="1"/>
</dbReference>
<dbReference type="InterPro" id="IPR004090">
    <property type="entry name" value="Chemotax_Me-accpt_rcpt"/>
</dbReference>
<keyword evidence="6 12" id="KW-1133">Transmembrane helix</keyword>
<evidence type="ECO:0000256" key="10">
    <source>
        <dbReference type="PROSITE-ProRule" id="PRU00284"/>
    </source>
</evidence>
<dbReference type="SUPFAM" id="SSF58104">
    <property type="entry name" value="Methyl-accepting chemotaxis protein (MCP) signaling domain"/>
    <property type="match status" value="1"/>
</dbReference>
<dbReference type="EMBL" id="JACSPW010000010">
    <property type="protein sequence ID" value="MBD8033692.1"/>
    <property type="molecule type" value="Genomic_DNA"/>
</dbReference>
<dbReference type="Proteomes" id="UP000600565">
    <property type="component" value="Unassembled WGS sequence"/>
</dbReference>
<dbReference type="Gene3D" id="6.10.340.10">
    <property type="match status" value="1"/>
</dbReference>
<feature type="domain" description="Methyl-accepting transducer" evidence="13">
    <location>
        <begin position="376"/>
        <end position="633"/>
    </location>
</feature>
<evidence type="ECO:0000259" key="13">
    <source>
        <dbReference type="PROSITE" id="PS50111"/>
    </source>
</evidence>